<organism evidence="1 2">
    <name type="scientific">Vallitalea maricola</name>
    <dbReference type="NCBI Taxonomy" id="3074433"/>
    <lineage>
        <taxon>Bacteria</taxon>
        <taxon>Bacillati</taxon>
        <taxon>Bacillota</taxon>
        <taxon>Clostridia</taxon>
        <taxon>Lachnospirales</taxon>
        <taxon>Vallitaleaceae</taxon>
        <taxon>Vallitalea</taxon>
    </lineage>
</organism>
<gene>
    <name evidence="1" type="ORF">AN2V17_32750</name>
</gene>
<comment type="caution">
    <text evidence="1">The sequence shown here is derived from an EMBL/GenBank/DDBJ whole genome shotgun (WGS) entry which is preliminary data.</text>
</comment>
<dbReference type="EMBL" id="BTPU01000060">
    <property type="protein sequence ID" value="GMQ64038.1"/>
    <property type="molecule type" value="Genomic_DNA"/>
</dbReference>
<name>A0ACB5UND6_9FIRM</name>
<proteinExistence type="predicted"/>
<keyword evidence="2" id="KW-1185">Reference proteome</keyword>
<sequence length="125" mass="14908">MNSKKKLPDAEFVIMNEIWKTTPPITTNILMERLGEKKKWKVQTLISMLNRLVKREFLSTEKKGKERTYLPLVTKEDYLKFETENFIERFHENSIISLVNTLYNDKKLKDKDIEELSALLKDWGE</sequence>
<reference evidence="1" key="1">
    <citation type="submission" date="2023-09" db="EMBL/GenBank/DDBJ databases">
        <title>Vallitalea sediminicola and Vallitalea maricola sp. nov., anaerobic bacteria isolated from marine sediment.</title>
        <authorList>
            <person name="Hirano S."/>
            <person name="Maeda A."/>
            <person name="Terahara T."/>
            <person name="Mori K."/>
            <person name="Hamada M."/>
            <person name="Matsumoto R."/>
            <person name="Kobayashi T."/>
        </authorList>
    </citation>
    <scope>NUCLEOTIDE SEQUENCE</scope>
    <source>
        <strain evidence="1">AN17-2</strain>
    </source>
</reference>
<accession>A0ACB5UND6</accession>
<dbReference type="Proteomes" id="UP001374599">
    <property type="component" value="Unassembled WGS sequence"/>
</dbReference>
<evidence type="ECO:0000313" key="1">
    <source>
        <dbReference type="EMBL" id="GMQ64038.1"/>
    </source>
</evidence>
<evidence type="ECO:0000313" key="2">
    <source>
        <dbReference type="Proteomes" id="UP001374599"/>
    </source>
</evidence>
<protein>
    <submittedName>
        <fullName evidence="1">BlaI/MecI/CopY family transcriptional regulator</fullName>
    </submittedName>
</protein>